<dbReference type="AlphaFoldDB" id="A0A6B4JKM8"/>
<gene>
    <name evidence="1" type="ORF">FDG31_03885</name>
</gene>
<evidence type="ECO:0000313" key="2">
    <source>
        <dbReference type="Proteomes" id="UP000486903"/>
    </source>
</evidence>
<proteinExistence type="predicted"/>
<dbReference type="Proteomes" id="UP000486903">
    <property type="component" value="Unassembled WGS sequence"/>
</dbReference>
<reference evidence="1 2" key="1">
    <citation type="submission" date="2019-04" db="EMBL/GenBank/DDBJ databases">
        <title>Genome sequencing of Clostridium botulinum Groups I-IV and Clostridium butyricum.</title>
        <authorList>
            <person name="Brunt J."/>
            <person name="Van Vliet A.H.M."/>
            <person name="Stringer S.C."/>
            <person name="Carter A.T."/>
            <person name="Peck M.W."/>
        </authorList>
    </citation>
    <scope>NUCLEOTIDE SEQUENCE [LARGE SCALE GENOMIC DNA]</scope>
    <source>
        <strain evidence="1 2">BL81</strain>
    </source>
</reference>
<name>A0A6B4JKM8_CLOBO</name>
<dbReference type="EMBL" id="SXFB01000002">
    <property type="protein sequence ID" value="NFV25315.1"/>
    <property type="molecule type" value="Genomic_DNA"/>
</dbReference>
<comment type="caution">
    <text evidence="1">The sequence shown here is derived from an EMBL/GenBank/DDBJ whole genome shotgun (WGS) entry which is preliminary data.</text>
</comment>
<organism evidence="1 2">
    <name type="scientific">Clostridium botulinum</name>
    <dbReference type="NCBI Taxonomy" id="1491"/>
    <lineage>
        <taxon>Bacteria</taxon>
        <taxon>Bacillati</taxon>
        <taxon>Bacillota</taxon>
        <taxon>Clostridia</taxon>
        <taxon>Eubacteriales</taxon>
        <taxon>Clostridiaceae</taxon>
        <taxon>Clostridium</taxon>
    </lineage>
</organism>
<accession>A0A6B4JKM8</accession>
<dbReference type="RefSeq" id="WP_003373730.1">
    <property type="nucleotide sequence ID" value="NZ_JACBBA010000002.1"/>
</dbReference>
<sequence>MGIENAVYFRMVSHIGGISVVNMWGYMPNSPGYKEAERIFNSKYQLMSFSELKDEIILKWCSESLKTKKIKMSMSEVLDEKKTNEENRPLFMRVTEKVKEKNKENILNGIPKEVKNKGSVINEAILYIVKLYH</sequence>
<protein>
    <submittedName>
        <fullName evidence="1">Uncharacterized protein</fullName>
    </submittedName>
</protein>
<evidence type="ECO:0000313" key="1">
    <source>
        <dbReference type="EMBL" id="NFV25315.1"/>
    </source>
</evidence>